<accession>A0A9Q3C2S9</accession>
<dbReference type="GO" id="GO:0003676">
    <property type="term" value="F:nucleic acid binding"/>
    <property type="evidence" value="ECO:0007669"/>
    <property type="project" value="InterPro"/>
</dbReference>
<organism evidence="1 2">
    <name type="scientific">Austropuccinia psidii MF-1</name>
    <dbReference type="NCBI Taxonomy" id="1389203"/>
    <lineage>
        <taxon>Eukaryota</taxon>
        <taxon>Fungi</taxon>
        <taxon>Dikarya</taxon>
        <taxon>Basidiomycota</taxon>
        <taxon>Pucciniomycotina</taxon>
        <taxon>Pucciniomycetes</taxon>
        <taxon>Pucciniales</taxon>
        <taxon>Sphaerophragmiaceae</taxon>
        <taxon>Austropuccinia</taxon>
    </lineage>
</organism>
<dbReference type="SUPFAM" id="SSF53098">
    <property type="entry name" value="Ribonuclease H-like"/>
    <property type="match status" value="1"/>
</dbReference>
<dbReference type="InterPro" id="IPR036397">
    <property type="entry name" value="RNaseH_sf"/>
</dbReference>
<dbReference type="OrthoDB" id="3044497at2759"/>
<evidence type="ECO:0000313" key="2">
    <source>
        <dbReference type="Proteomes" id="UP000765509"/>
    </source>
</evidence>
<proteinExistence type="predicted"/>
<protein>
    <recommendedName>
        <fullName evidence="3">RNase H type-1 domain-containing protein</fullName>
    </recommendedName>
</protein>
<dbReference type="AlphaFoldDB" id="A0A9Q3C2S9"/>
<name>A0A9Q3C2S9_9BASI</name>
<dbReference type="Gene3D" id="3.30.420.10">
    <property type="entry name" value="Ribonuclease H-like superfamily/Ribonuclease H"/>
    <property type="match status" value="1"/>
</dbReference>
<reference evidence="1" key="1">
    <citation type="submission" date="2021-03" db="EMBL/GenBank/DDBJ databases">
        <title>Draft genome sequence of rust myrtle Austropuccinia psidii MF-1, a brazilian biotype.</title>
        <authorList>
            <person name="Quecine M.C."/>
            <person name="Pachon D.M.R."/>
            <person name="Bonatelli M.L."/>
            <person name="Correr F.H."/>
            <person name="Franceschini L.M."/>
            <person name="Leite T.F."/>
            <person name="Margarido G.R.A."/>
            <person name="Almeida C.A."/>
            <person name="Ferrarezi J.A."/>
            <person name="Labate C.A."/>
        </authorList>
    </citation>
    <scope>NUCLEOTIDE SEQUENCE</scope>
    <source>
        <strain evidence="1">MF-1</strain>
    </source>
</reference>
<dbReference type="EMBL" id="AVOT02004339">
    <property type="protein sequence ID" value="MBW0476092.1"/>
    <property type="molecule type" value="Genomic_DNA"/>
</dbReference>
<evidence type="ECO:0008006" key="3">
    <source>
        <dbReference type="Google" id="ProtNLM"/>
    </source>
</evidence>
<evidence type="ECO:0000313" key="1">
    <source>
        <dbReference type="EMBL" id="MBW0476092.1"/>
    </source>
</evidence>
<keyword evidence="2" id="KW-1185">Reference proteome</keyword>
<comment type="caution">
    <text evidence="1">The sequence shown here is derived from an EMBL/GenBank/DDBJ whole genome shotgun (WGS) entry which is preliminary data.</text>
</comment>
<dbReference type="InterPro" id="IPR012337">
    <property type="entry name" value="RNaseH-like_sf"/>
</dbReference>
<gene>
    <name evidence="1" type="ORF">O181_015807</name>
</gene>
<dbReference type="Proteomes" id="UP000765509">
    <property type="component" value="Unassembled WGS sequence"/>
</dbReference>
<sequence length="312" mass="35910">MNDYVSQPFNTPNSLPQGLPLLVTLYLIYNTSLLRPTPLTLDSKAISIAYIDNVVHLKIQNDTVHINNQQIQWLGVQLTNRIALPQKSNPSQAVIVKRYEKLRSWSPTLPARLLWCPGHSDIPQNERADQLAKEATQTRHISKFTQQIISILKLKQHTKQHLKAPTPLTQTQQQRMKFNTPAALIIEGLDKLKKGLAATSHQLRTGLVSLNDHLHRIKRMDKPICETCNTNKTPSHHLITCKKFRTQRKDFLEQTWKKRLRINPQSAKSSLDNPQCYPLLTEFILSTAPFSHIKNYTIPLRKYKKKKKESDT</sequence>